<keyword evidence="1" id="KW-1133">Transmembrane helix</keyword>
<gene>
    <name evidence="2" type="ORF">CIB95_00850</name>
</gene>
<sequence length="158" mass="18937">MQLLYILYLTIGLTLLFATLPKKLHLLEHWLIWMVFVFFYTSFLSVIVDNAKLWVLADQEAYHWHFKLTQIVLLPVMVMFYLQLMLTFQKITRQIIVTITFIIAFLLVEQLLQYTNIIEFRDWSIAQSIIAWVIILTVIVIVQKWFRKLLVKEGVMKQ</sequence>
<protein>
    <submittedName>
        <fullName evidence="2">Uncharacterized protein</fullName>
    </submittedName>
</protein>
<keyword evidence="3" id="KW-1185">Reference proteome</keyword>
<reference evidence="3" key="1">
    <citation type="submission" date="2017-08" db="EMBL/GenBank/DDBJ databases">
        <authorList>
            <person name="Huang Z."/>
        </authorList>
    </citation>
    <scope>NUCLEOTIDE SEQUENCE [LARGE SCALE GENOMIC DNA]</scope>
    <source>
        <strain evidence="3">SA5d-4</strain>
    </source>
</reference>
<evidence type="ECO:0000313" key="2">
    <source>
        <dbReference type="EMBL" id="OZM58158.1"/>
    </source>
</evidence>
<dbReference type="RefSeq" id="WP_094920599.1">
    <property type="nucleotide sequence ID" value="NZ_NPIA01000001.1"/>
</dbReference>
<reference evidence="2 3" key="2">
    <citation type="submission" date="2017-09" db="EMBL/GenBank/DDBJ databases">
        <title>Bacillus patelloidae sp. nov., isolated from the intestinal tract of a marine limpet.</title>
        <authorList>
            <person name="Liu R."/>
            <person name="Dong C."/>
            <person name="Shao Z."/>
        </authorList>
    </citation>
    <scope>NUCLEOTIDE SEQUENCE [LARGE SCALE GENOMIC DNA]</scope>
    <source>
        <strain evidence="2 3">SA5d-4</strain>
    </source>
</reference>
<feature type="transmembrane region" description="Helical" evidence="1">
    <location>
        <begin position="124"/>
        <end position="142"/>
    </location>
</feature>
<evidence type="ECO:0000313" key="3">
    <source>
        <dbReference type="Proteomes" id="UP000217083"/>
    </source>
</evidence>
<feature type="transmembrane region" description="Helical" evidence="1">
    <location>
        <begin position="6"/>
        <end position="24"/>
    </location>
</feature>
<feature type="transmembrane region" description="Helical" evidence="1">
    <location>
        <begin position="31"/>
        <end position="48"/>
    </location>
</feature>
<keyword evidence="1" id="KW-0472">Membrane</keyword>
<proteinExistence type="predicted"/>
<keyword evidence="1" id="KW-0812">Transmembrane</keyword>
<dbReference type="EMBL" id="NPIA01000001">
    <property type="protein sequence ID" value="OZM58158.1"/>
    <property type="molecule type" value="Genomic_DNA"/>
</dbReference>
<organism evidence="2 3">
    <name type="scientific">Lottiidibacillus patelloidae</name>
    <dbReference type="NCBI Taxonomy" id="2670334"/>
    <lineage>
        <taxon>Bacteria</taxon>
        <taxon>Bacillati</taxon>
        <taxon>Bacillota</taxon>
        <taxon>Bacilli</taxon>
        <taxon>Bacillales</taxon>
        <taxon>Bacillaceae</taxon>
        <taxon>Lottiidibacillus</taxon>
    </lineage>
</organism>
<dbReference type="AlphaFoldDB" id="A0A263BX55"/>
<name>A0A263BX55_9BACI</name>
<dbReference type="Proteomes" id="UP000217083">
    <property type="component" value="Unassembled WGS sequence"/>
</dbReference>
<evidence type="ECO:0000256" key="1">
    <source>
        <dbReference type="SAM" id="Phobius"/>
    </source>
</evidence>
<feature type="transmembrane region" description="Helical" evidence="1">
    <location>
        <begin position="95"/>
        <end position="112"/>
    </location>
</feature>
<comment type="caution">
    <text evidence="2">The sequence shown here is derived from an EMBL/GenBank/DDBJ whole genome shotgun (WGS) entry which is preliminary data.</text>
</comment>
<accession>A0A263BX55</accession>
<feature type="transmembrane region" description="Helical" evidence="1">
    <location>
        <begin position="68"/>
        <end position="88"/>
    </location>
</feature>